<sequence>MFIKNPDLEERSRAANVEYLRRLLKRNRLTIRRITHKGLKKRSDMEVYFPTQYNL</sequence>
<organism evidence="1 2">
    <name type="scientific">Phytophthora rubi</name>
    <dbReference type="NCBI Taxonomy" id="129364"/>
    <lineage>
        <taxon>Eukaryota</taxon>
        <taxon>Sar</taxon>
        <taxon>Stramenopiles</taxon>
        <taxon>Oomycota</taxon>
        <taxon>Peronosporomycetes</taxon>
        <taxon>Peronosporales</taxon>
        <taxon>Peronosporaceae</taxon>
        <taxon>Phytophthora</taxon>
    </lineage>
</organism>
<name>A0A6A3LNN1_9STRA</name>
<reference evidence="1 2" key="1">
    <citation type="submission" date="2018-09" db="EMBL/GenBank/DDBJ databases">
        <title>Genomic investigation of the strawberry pathogen Phytophthora fragariae indicates pathogenicity is determined by transcriptional variation in three key races.</title>
        <authorList>
            <person name="Adams T.M."/>
            <person name="Armitage A.D."/>
            <person name="Sobczyk M.K."/>
            <person name="Bates H.J."/>
            <person name="Dunwell J.M."/>
            <person name="Nellist C.F."/>
            <person name="Harrison R.J."/>
        </authorList>
    </citation>
    <scope>NUCLEOTIDE SEQUENCE [LARGE SCALE GENOMIC DNA]</scope>
    <source>
        <strain evidence="1 2">SCRP249</strain>
    </source>
</reference>
<dbReference type="Proteomes" id="UP000429607">
    <property type="component" value="Unassembled WGS sequence"/>
</dbReference>
<comment type="caution">
    <text evidence="1">The sequence shown here is derived from an EMBL/GenBank/DDBJ whole genome shotgun (WGS) entry which is preliminary data.</text>
</comment>
<evidence type="ECO:0000313" key="1">
    <source>
        <dbReference type="EMBL" id="KAE9021141.1"/>
    </source>
</evidence>
<proteinExistence type="predicted"/>
<gene>
    <name evidence="1" type="ORF">PR001_g13438</name>
</gene>
<accession>A0A6A3LNN1</accession>
<dbReference type="EMBL" id="QXFV01000919">
    <property type="protein sequence ID" value="KAE9021141.1"/>
    <property type="molecule type" value="Genomic_DNA"/>
</dbReference>
<protein>
    <submittedName>
        <fullName evidence="1">Uncharacterized protein</fullName>
    </submittedName>
</protein>
<dbReference type="AlphaFoldDB" id="A0A6A3LNN1"/>
<evidence type="ECO:0000313" key="2">
    <source>
        <dbReference type="Proteomes" id="UP000429607"/>
    </source>
</evidence>